<dbReference type="RefSeq" id="WP_095845068.1">
    <property type="nucleotide sequence ID" value="NZ_CP014136.1"/>
</dbReference>
<dbReference type="InterPro" id="IPR055438">
    <property type="entry name" value="AstE_AspA_cat"/>
</dbReference>
<dbReference type="OrthoDB" id="527673at2"/>
<feature type="domain" description="Succinylglutamate desuccinylase/Aspartoacylase catalytic" evidence="5">
    <location>
        <begin position="31"/>
        <end position="107"/>
    </location>
</feature>
<keyword evidence="2" id="KW-0479">Metal-binding</keyword>
<dbReference type="PANTHER" id="PTHR37326:SF1">
    <property type="entry name" value="BLL3975 PROTEIN"/>
    <property type="match status" value="1"/>
</dbReference>
<gene>
    <name evidence="6" type="ORF">AWC35_03430</name>
</gene>
<dbReference type="AlphaFoldDB" id="A0A250AX76"/>
<evidence type="ECO:0000313" key="7">
    <source>
        <dbReference type="Proteomes" id="UP000217182"/>
    </source>
</evidence>
<dbReference type="Pfam" id="PF24827">
    <property type="entry name" value="AstE_AspA_cat"/>
    <property type="match status" value="1"/>
</dbReference>
<keyword evidence="7" id="KW-1185">Reference proteome</keyword>
<dbReference type="GO" id="GO:0046872">
    <property type="term" value="F:metal ion binding"/>
    <property type="evidence" value="ECO:0007669"/>
    <property type="project" value="UniProtKB-KW"/>
</dbReference>
<dbReference type="Gene3D" id="3.40.630.10">
    <property type="entry name" value="Zn peptidases"/>
    <property type="match status" value="1"/>
</dbReference>
<dbReference type="GO" id="GO:0016788">
    <property type="term" value="F:hydrolase activity, acting on ester bonds"/>
    <property type="evidence" value="ECO:0007669"/>
    <property type="project" value="InterPro"/>
</dbReference>
<keyword evidence="3" id="KW-0378">Hydrolase</keyword>
<sequence>MQQQRHPLLSPSLGTQREIISYHYGPANAERQVYIQASLHGDELPGMVAAWVLKHKLQQLEQHGFLQTQITLVPVANPIALNQHWHGSHLGRFETDSGQDFNRRFPSPGAVVAPMVAPDLGADCAANRRVIRRALARYFDQQQPQTELESQRLVLMRMACQADLMLDLHCDWEAVAHLYTTPGAWPAIEPLARYLGSDVQLLADVSGGEPFDESCGEPWRYLQQAFGDRFPMPEGPQPVTLELRGVRDVSLRQAEQDADAIIHALIHAGYIRGEAPPLPALRNSATPLAGCEYITCPHAGVILHLRELGEWIHPGEAVAEILDPLTDRLTPLVAQYGGLLYARHWMRYATAGMLITRLAGEDAGREGALLVP</sequence>
<accession>A0A250AX76</accession>
<dbReference type="CDD" id="cd06250">
    <property type="entry name" value="M14_PaAOTO_like"/>
    <property type="match status" value="1"/>
</dbReference>
<reference evidence="6 7" key="1">
    <citation type="submission" date="2016-01" db="EMBL/GenBank/DDBJ databases">
        <authorList>
            <person name="Oliw E.H."/>
        </authorList>
    </citation>
    <scope>NUCLEOTIDE SEQUENCE [LARGE SCALE GENOMIC DNA]</scope>
    <source>
        <strain evidence="6 7">FRB97</strain>
    </source>
</reference>
<evidence type="ECO:0000256" key="3">
    <source>
        <dbReference type="ARBA" id="ARBA00022801"/>
    </source>
</evidence>
<keyword evidence="4" id="KW-0862">Zinc</keyword>
<name>A0A250AX76_9GAMM</name>
<dbReference type="EMBL" id="CP014136">
    <property type="protein sequence ID" value="ATA18471.1"/>
    <property type="molecule type" value="Genomic_DNA"/>
</dbReference>
<evidence type="ECO:0000313" key="6">
    <source>
        <dbReference type="EMBL" id="ATA18471.1"/>
    </source>
</evidence>
<proteinExistence type="predicted"/>
<evidence type="ECO:0000256" key="2">
    <source>
        <dbReference type="ARBA" id="ARBA00022723"/>
    </source>
</evidence>
<dbReference type="Proteomes" id="UP000217182">
    <property type="component" value="Chromosome"/>
</dbReference>
<dbReference type="SUPFAM" id="SSF53187">
    <property type="entry name" value="Zn-dependent exopeptidases"/>
    <property type="match status" value="1"/>
</dbReference>
<evidence type="ECO:0000256" key="4">
    <source>
        <dbReference type="ARBA" id="ARBA00022833"/>
    </source>
</evidence>
<protein>
    <submittedName>
        <fullName evidence="6">Succinylglutamate desuccinylase</fullName>
    </submittedName>
</protein>
<dbReference type="InterPro" id="IPR053138">
    <property type="entry name" value="N-alpha-Ac-DABA_deacetylase"/>
</dbReference>
<evidence type="ECO:0000256" key="1">
    <source>
        <dbReference type="ARBA" id="ARBA00001947"/>
    </source>
</evidence>
<comment type="cofactor">
    <cofactor evidence="1">
        <name>Zn(2+)</name>
        <dbReference type="ChEBI" id="CHEBI:29105"/>
    </cofactor>
</comment>
<dbReference type="PANTHER" id="PTHR37326">
    <property type="entry name" value="BLL3975 PROTEIN"/>
    <property type="match status" value="1"/>
</dbReference>
<dbReference type="KEGG" id="gqu:AWC35_03430"/>
<evidence type="ECO:0000259" key="5">
    <source>
        <dbReference type="Pfam" id="PF24827"/>
    </source>
</evidence>
<organism evidence="6 7">
    <name type="scientific">Gibbsiella quercinecans</name>
    <dbReference type="NCBI Taxonomy" id="929813"/>
    <lineage>
        <taxon>Bacteria</taxon>
        <taxon>Pseudomonadati</taxon>
        <taxon>Pseudomonadota</taxon>
        <taxon>Gammaproteobacteria</taxon>
        <taxon>Enterobacterales</taxon>
        <taxon>Yersiniaceae</taxon>
        <taxon>Gibbsiella</taxon>
    </lineage>
</organism>